<keyword evidence="1" id="KW-0732">Signal</keyword>
<comment type="caution">
    <text evidence="2">The sequence shown here is derived from an EMBL/GenBank/DDBJ whole genome shotgun (WGS) entry which is preliminary data.</text>
</comment>
<organism evidence="2 3">
    <name type="scientific">Pseudoduganella violacea</name>
    <dbReference type="NCBI Taxonomy" id="1715466"/>
    <lineage>
        <taxon>Bacteria</taxon>
        <taxon>Pseudomonadati</taxon>
        <taxon>Pseudomonadota</taxon>
        <taxon>Betaproteobacteria</taxon>
        <taxon>Burkholderiales</taxon>
        <taxon>Oxalobacteraceae</taxon>
        <taxon>Telluria group</taxon>
        <taxon>Pseudoduganella</taxon>
    </lineage>
</organism>
<dbReference type="RefSeq" id="WP_229426152.1">
    <property type="nucleotide sequence ID" value="NZ_JACHXD010000005.1"/>
</dbReference>
<protein>
    <submittedName>
        <fullName evidence="2">Uncharacterized protein</fullName>
    </submittedName>
</protein>
<evidence type="ECO:0000313" key="2">
    <source>
        <dbReference type="EMBL" id="MBB3119088.1"/>
    </source>
</evidence>
<sequence length="229" mass="25505">MMQVTRRRLGAILIGWLLAAPALAAPATFGTHGMALFGNHDGLYASHLPMFHGPHDYQLIIQFHVADAGLDATLRNRLEGKPMLWTIDPEKFELDRLAPNSPTPLRHFKADLVLGHFEHDGKVQYSDVTLVVDKVLMYRQLAPAVRVNPVASYVRIGEGRQRFLVKEIDSRPDFDHIVAYRSDSEARPVRVNVAKPHLGEPSPAALAGALGLPRKAILGTVYYYTDDLR</sequence>
<feature type="chain" id="PRO_5031139520" evidence="1">
    <location>
        <begin position="25"/>
        <end position="229"/>
    </location>
</feature>
<dbReference type="AlphaFoldDB" id="A0A7W5B9U9"/>
<proteinExistence type="predicted"/>
<evidence type="ECO:0000256" key="1">
    <source>
        <dbReference type="SAM" id="SignalP"/>
    </source>
</evidence>
<reference evidence="2 3" key="1">
    <citation type="submission" date="2020-08" db="EMBL/GenBank/DDBJ databases">
        <title>Genomic Encyclopedia of Type Strains, Phase III (KMG-III): the genomes of soil and plant-associated and newly described type strains.</title>
        <authorList>
            <person name="Whitman W."/>
        </authorList>
    </citation>
    <scope>NUCLEOTIDE SEQUENCE [LARGE SCALE GENOMIC DNA]</scope>
    <source>
        <strain evidence="2 3">CECT 8897</strain>
    </source>
</reference>
<name>A0A7W5B9U9_9BURK</name>
<keyword evidence="3" id="KW-1185">Reference proteome</keyword>
<accession>A0A7W5B9U9</accession>
<evidence type="ECO:0000313" key="3">
    <source>
        <dbReference type="Proteomes" id="UP000541535"/>
    </source>
</evidence>
<gene>
    <name evidence="2" type="ORF">FHS03_002139</name>
</gene>
<feature type="signal peptide" evidence="1">
    <location>
        <begin position="1"/>
        <end position="24"/>
    </location>
</feature>
<dbReference type="Proteomes" id="UP000541535">
    <property type="component" value="Unassembled WGS sequence"/>
</dbReference>
<dbReference type="EMBL" id="JACHXD010000005">
    <property type="protein sequence ID" value="MBB3119088.1"/>
    <property type="molecule type" value="Genomic_DNA"/>
</dbReference>